<dbReference type="InterPro" id="IPR046732">
    <property type="entry name" value="DUF6624"/>
</dbReference>
<keyword evidence="2" id="KW-1185">Reference proteome</keyword>
<name>A0A7K1SCS3_9BACT</name>
<dbReference type="Pfam" id="PF20329">
    <property type="entry name" value="DUF6624"/>
    <property type="match status" value="1"/>
</dbReference>
<evidence type="ECO:0000313" key="1">
    <source>
        <dbReference type="EMBL" id="MVM31468.1"/>
    </source>
</evidence>
<gene>
    <name evidence="1" type="ORF">GO755_15590</name>
</gene>
<dbReference type="Proteomes" id="UP000436006">
    <property type="component" value="Unassembled WGS sequence"/>
</dbReference>
<sequence>MEEQIAHELIELAQHDLAVRERLLTENKLSGGYNSEMEAVHKANAAQLREIISLIGWPTRSKVGAEASDAAWLIVQHSIGEASFMRASYQLMLNSMDDINPQNVAYLYDRICYFEGRPQRYGTQYGDRQMYPVEDKAVVNILREELKLPLIASTDIIEDTNAEKSGDLHTDAGFNAWRREAGWI</sequence>
<evidence type="ECO:0000313" key="2">
    <source>
        <dbReference type="Proteomes" id="UP000436006"/>
    </source>
</evidence>
<dbReference type="AlphaFoldDB" id="A0A7K1SCS3"/>
<comment type="caution">
    <text evidence="1">The sequence shown here is derived from an EMBL/GenBank/DDBJ whole genome shotgun (WGS) entry which is preliminary data.</text>
</comment>
<dbReference type="EMBL" id="WPIN01000005">
    <property type="protein sequence ID" value="MVM31468.1"/>
    <property type="molecule type" value="Genomic_DNA"/>
</dbReference>
<organism evidence="1 2">
    <name type="scientific">Spirosoma arboris</name>
    <dbReference type="NCBI Taxonomy" id="2682092"/>
    <lineage>
        <taxon>Bacteria</taxon>
        <taxon>Pseudomonadati</taxon>
        <taxon>Bacteroidota</taxon>
        <taxon>Cytophagia</taxon>
        <taxon>Cytophagales</taxon>
        <taxon>Cytophagaceae</taxon>
        <taxon>Spirosoma</taxon>
    </lineage>
</organism>
<protein>
    <submittedName>
        <fullName evidence="1">Uncharacterized protein</fullName>
    </submittedName>
</protein>
<accession>A0A7K1SCS3</accession>
<reference evidence="1 2" key="1">
    <citation type="submission" date="2019-12" db="EMBL/GenBank/DDBJ databases">
        <title>Spirosoma sp. HMF4905 genome sequencing and assembly.</title>
        <authorList>
            <person name="Kang H."/>
            <person name="Cha I."/>
            <person name="Kim H."/>
            <person name="Joh K."/>
        </authorList>
    </citation>
    <scope>NUCLEOTIDE SEQUENCE [LARGE SCALE GENOMIC DNA]</scope>
    <source>
        <strain evidence="1 2">HMF4905</strain>
    </source>
</reference>
<proteinExistence type="predicted"/>
<dbReference type="RefSeq" id="WP_157586105.1">
    <property type="nucleotide sequence ID" value="NZ_WPIN01000005.1"/>
</dbReference>